<evidence type="ECO:0000313" key="3">
    <source>
        <dbReference type="EMBL" id="ANJ10029.1"/>
    </source>
</evidence>
<dbReference type="AlphaFoldDB" id="A0A191V4U7"/>
<feature type="compositionally biased region" description="Low complexity" evidence="1">
    <location>
        <begin position="90"/>
        <end position="112"/>
    </location>
</feature>
<sequence>MLREATARARIPFPAAVLLALLLFAPAASFAFAHTGRDAMANAHPGTTLSGTASHEERATCHDHGRSGNPHGPAPLRDRHRTTGAPQSEAPAGPLARPRPAVPPVTAAPGRAADGGSRPPTDHSPAALQVFRC</sequence>
<name>A0A191V4U7_9ACTN</name>
<organism evidence="3 4">
    <name type="scientific">Streptomyces parvulus</name>
    <dbReference type="NCBI Taxonomy" id="146923"/>
    <lineage>
        <taxon>Bacteria</taxon>
        <taxon>Bacillati</taxon>
        <taxon>Actinomycetota</taxon>
        <taxon>Actinomycetes</taxon>
        <taxon>Kitasatosporales</taxon>
        <taxon>Streptomycetaceae</taxon>
        <taxon>Streptomyces</taxon>
    </lineage>
</organism>
<evidence type="ECO:0000256" key="1">
    <source>
        <dbReference type="SAM" id="MobiDB-lite"/>
    </source>
</evidence>
<proteinExistence type="predicted"/>
<dbReference type="GeneID" id="91308252"/>
<keyword evidence="2" id="KW-0732">Signal</keyword>
<gene>
    <name evidence="3" type="ORF">Spa2297_25475</name>
</gene>
<accession>A0A191V4U7</accession>
<feature type="region of interest" description="Disordered" evidence="1">
    <location>
        <begin position="40"/>
        <end position="133"/>
    </location>
</feature>
<feature type="compositionally biased region" description="Basic and acidic residues" evidence="1">
    <location>
        <begin position="54"/>
        <end position="66"/>
    </location>
</feature>
<dbReference type="Proteomes" id="UP000078468">
    <property type="component" value="Chromosome"/>
</dbReference>
<feature type="chain" id="PRO_5043769518" evidence="2">
    <location>
        <begin position="34"/>
        <end position="133"/>
    </location>
</feature>
<dbReference type="RefSeq" id="WP_064730349.1">
    <property type="nucleotide sequence ID" value="NZ_BMRX01000011.1"/>
</dbReference>
<dbReference type="KEGG" id="spav:Spa2297_25475"/>
<evidence type="ECO:0000313" key="4">
    <source>
        <dbReference type="Proteomes" id="UP000078468"/>
    </source>
</evidence>
<evidence type="ECO:0000256" key="2">
    <source>
        <dbReference type="SAM" id="SignalP"/>
    </source>
</evidence>
<feature type="signal peptide" evidence="2">
    <location>
        <begin position="1"/>
        <end position="33"/>
    </location>
</feature>
<dbReference type="EMBL" id="CP015866">
    <property type="protein sequence ID" value="ANJ10029.1"/>
    <property type="molecule type" value="Genomic_DNA"/>
</dbReference>
<reference evidence="3 4" key="1">
    <citation type="submission" date="2016-05" db="EMBL/GenBank/DDBJ databases">
        <title>Non-Contiguous Finished Genome Sequence of Streptomyces parvulus 2297 Integrated Site-Specifically with Actinophage R4.</title>
        <authorList>
            <person name="Nishizawa T."/>
            <person name="Miura T."/>
            <person name="Harada C."/>
            <person name="Guo Y."/>
            <person name="Narisawa K."/>
            <person name="Ohta H."/>
            <person name="Takahashi H."/>
            <person name="Shirai M."/>
        </authorList>
    </citation>
    <scope>NUCLEOTIDE SEQUENCE [LARGE SCALE GENOMIC DNA]</scope>
    <source>
        <strain evidence="3 4">2297</strain>
    </source>
</reference>
<protein>
    <submittedName>
        <fullName evidence="3">Uncharacterized protein</fullName>
    </submittedName>
</protein>